<name>A0A0F3GIS8_9BACT</name>
<sequence length="76" mass="8719">MVTMLLRIMDSWSSQDIQTWKTAVTVIAQPAPGLNRGKQESMPFNREIKITLLFKEDTFFSCKSFNLCNPSSDNPY</sequence>
<feature type="non-terminal residue" evidence="1">
    <location>
        <position position="76"/>
    </location>
</feature>
<dbReference type="EMBL" id="LACI01002573">
    <property type="protein sequence ID" value="KJU81752.1"/>
    <property type="molecule type" value="Genomic_DNA"/>
</dbReference>
<accession>A0A0F3GIS8</accession>
<dbReference type="AlphaFoldDB" id="A0A0F3GIS8"/>
<comment type="caution">
    <text evidence="1">The sequence shown here is derived from an EMBL/GenBank/DDBJ whole genome shotgun (WGS) entry which is preliminary data.</text>
</comment>
<gene>
    <name evidence="1" type="ORF">MBAV_006055</name>
</gene>
<dbReference type="Proteomes" id="UP000033423">
    <property type="component" value="Unassembled WGS sequence"/>
</dbReference>
<proteinExistence type="predicted"/>
<evidence type="ECO:0000313" key="2">
    <source>
        <dbReference type="Proteomes" id="UP000033423"/>
    </source>
</evidence>
<keyword evidence="2" id="KW-1185">Reference proteome</keyword>
<organism evidence="1 2">
    <name type="scientific">Candidatus Magnetobacterium bavaricum</name>
    <dbReference type="NCBI Taxonomy" id="29290"/>
    <lineage>
        <taxon>Bacteria</taxon>
        <taxon>Pseudomonadati</taxon>
        <taxon>Nitrospirota</taxon>
        <taxon>Thermodesulfovibrionia</taxon>
        <taxon>Thermodesulfovibrionales</taxon>
        <taxon>Candidatus Magnetobacteriaceae</taxon>
        <taxon>Candidatus Magnetobacterium</taxon>
    </lineage>
</organism>
<protein>
    <submittedName>
        <fullName evidence="1">Uncharacterized protein</fullName>
    </submittedName>
</protein>
<reference evidence="1 2" key="1">
    <citation type="submission" date="2015-02" db="EMBL/GenBank/DDBJ databases">
        <title>Single-cell genomics of uncultivated deep-branching MTB reveals a conserved set of magnetosome genes.</title>
        <authorList>
            <person name="Kolinko S."/>
            <person name="Richter M."/>
            <person name="Glockner F.O."/>
            <person name="Brachmann A."/>
            <person name="Schuler D."/>
        </authorList>
    </citation>
    <scope>NUCLEOTIDE SEQUENCE [LARGE SCALE GENOMIC DNA]</scope>
    <source>
        <strain evidence="1">TM-1</strain>
    </source>
</reference>
<evidence type="ECO:0000313" key="1">
    <source>
        <dbReference type="EMBL" id="KJU81752.1"/>
    </source>
</evidence>